<dbReference type="PANTHER" id="PTHR24421:SF10">
    <property type="entry name" value="NITRATE_NITRITE SENSOR PROTEIN NARQ"/>
    <property type="match status" value="1"/>
</dbReference>
<keyword evidence="4" id="KW-0418">Kinase</keyword>
<reference evidence="9 10" key="1">
    <citation type="submission" date="2020-01" db="EMBL/GenBank/DDBJ databases">
        <authorList>
            <person name="Kim M."/>
        </authorList>
    </citation>
    <scope>NUCLEOTIDE SEQUENCE [LARGE SCALE GENOMIC DNA]</scope>
    <source>
        <strain evidence="9 10">BT10</strain>
    </source>
</reference>
<dbReference type="SMART" id="SM00091">
    <property type="entry name" value="PAS"/>
    <property type="match status" value="3"/>
</dbReference>
<feature type="domain" description="PAS" evidence="8">
    <location>
        <begin position="267"/>
        <end position="337"/>
    </location>
</feature>
<name>A0A6P1NUX4_9BACT</name>
<dbReference type="AlphaFoldDB" id="A0A6P1NUX4"/>
<evidence type="ECO:0000256" key="4">
    <source>
        <dbReference type="ARBA" id="ARBA00022777"/>
    </source>
</evidence>
<dbReference type="InterPro" id="IPR003594">
    <property type="entry name" value="HATPase_dom"/>
</dbReference>
<evidence type="ECO:0000259" key="8">
    <source>
        <dbReference type="PROSITE" id="PS50112"/>
    </source>
</evidence>
<dbReference type="CDD" id="cd16917">
    <property type="entry name" value="HATPase_UhpB-NarQ-NarX-like"/>
    <property type="match status" value="1"/>
</dbReference>
<dbReference type="RefSeq" id="WP_160688251.1">
    <property type="nucleotide sequence ID" value="NZ_CP047897.1"/>
</dbReference>
<dbReference type="NCBIfam" id="TIGR00229">
    <property type="entry name" value="sensory_box"/>
    <property type="match status" value="2"/>
</dbReference>
<dbReference type="InterPro" id="IPR005467">
    <property type="entry name" value="His_kinase_dom"/>
</dbReference>
<dbReference type="InterPro" id="IPR036890">
    <property type="entry name" value="HATPase_C_sf"/>
</dbReference>
<accession>A0A6P1NUX4</accession>
<dbReference type="PROSITE" id="PS50109">
    <property type="entry name" value="HIS_KIN"/>
    <property type="match status" value="1"/>
</dbReference>
<dbReference type="Gene3D" id="1.20.5.1930">
    <property type="match status" value="1"/>
</dbReference>
<protein>
    <recommendedName>
        <fullName evidence="2">histidine kinase</fullName>
        <ecNumber evidence="2">2.7.13.3</ecNumber>
    </recommendedName>
</protein>
<keyword evidence="3" id="KW-0808">Transferase</keyword>
<dbReference type="PRINTS" id="PR00344">
    <property type="entry name" value="BCTRLSENSOR"/>
</dbReference>
<dbReference type="CDD" id="cd00130">
    <property type="entry name" value="PAS"/>
    <property type="match status" value="2"/>
</dbReference>
<evidence type="ECO:0000256" key="5">
    <source>
        <dbReference type="ARBA" id="ARBA00023012"/>
    </source>
</evidence>
<dbReference type="GO" id="GO:0004673">
    <property type="term" value="F:protein histidine kinase activity"/>
    <property type="evidence" value="ECO:0007669"/>
    <property type="project" value="UniProtKB-EC"/>
</dbReference>
<dbReference type="Proteomes" id="UP000464214">
    <property type="component" value="Chromosome"/>
</dbReference>
<evidence type="ECO:0000256" key="2">
    <source>
        <dbReference type="ARBA" id="ARBA00012438"/>
    </source>
</evidence>
<evidence type="ECO:0000256" key="1">
    <source>
        <dbReference type="ARBA" id="ARBA00000085"/>
    </source>
</evidence>
<evidence type="ECO:0000313" key="9">
    <source>
        <dbReference type="EMBL" id="QHL86134.1"/>
    </source>
</evidence>
<evidence type="ECO:0000313" key="10">
    <source>
        <dbReference type="Proteomes" id="UP000464214"/>
    </source>
</evidence>
<dbReference type="Pfam" id="PF08448">
    <property type="entry name" value="PAS_4"/>
    <property type="match status" value="2"/>
</dbReference>
<dbReference type="InterPro" id="IPR004358">
    <property type="entry name" value="Sig_transdc_His_kin-like_C"/>
</dbReference>
<dbReference type="InterPro" id="IPR000014">
    <property type="entry name" value="PAS"/>
</dbReference>
<feature type="coiled-coil region" evidence="6">
    <location>
        <begin position="374"/>
        <end position="416"/>
    </location>
</feature>
<dbReference type="EC" id="2.7.13.3" evidence="2"/>
<sequence>MSMIANIPIPASFLDVLPHPALLVCEEGKVVYRNDMAQKAFGWDQVAGGSVYHLLSSGEGLKLRQALSCQIPENGSKIDLAVSGKHSFTEAQYTVGIAAHPVKDPFYFLLSFQKSKPEPVRKHQSCHLEAAEEQEDALHASAFLKYSIDGVFAFDTDFKFKVWNPYMEKLTGLPEQHVLGRTILQVLPYYNGDPEYHFFEQALKGEPFIMKGRKSRFSPDLFHDGYLFPIRDTRQQVVGAICIMHEVTQQMLAEEEARGKSQLLQEAQTHAQSILQNSPIAIFTFSPELEVTSWNPAMETLSGIPAHHIIGKTTAQAYPHYHNSSIESELKTVLLGKRLQVLKFKSQAQDKIVNVFAQPLLDPSGVVKGGLCYLQDVTEQVKLEEKNAAAAKEQQLAVMQAVLQAQEEEKKRMAEMLHNNVGQTLYATGMRLKQYLATQNLNKKHKAFLTGLEEMVTDAIADTKKISFELMPSLLQDFGLKVALEELASKIVPLTMQIKLDIDPGQKRCAPKLEICVYRIVQELMNNVVRHSGATFLSVTVTKTTRQVDIQVQDNGVGYVHAPKSRRSGTGLLSIQNRVSTQGGTCIVISKPGQGTTTKITLPLKAR</sequence>
<dbReference type="InterPro" id="IPR050482">
    <property type="entry name" value="Sensor_HK_TwoCompSys"/>
</dbReference>
<dbReference type="SUPFAM" id="SSF55874">
    <property type="entry name" value="ATPase domain of HSP90 chaperone/DNA topoisomerase II/histidine kinase"/>
    <property type="match status" value="1"/>
</dbReference>
<dbReference type="GO" id="GO:0000160">
    <property type="term" value="P:phosphorelay signal transduction system"/>
    <property type="evidence" value="ECO:0007669"/>
    <property type="project" value="UniProtKB-KW"/>
</dbReference>
<dbReference type="InterPro" id="IPR013656">
    <property type="entry name" value="PAS_4"/>
</dbReference>
<organism evidence="9 10">
    <name type="scientific">Nibribacter ruber</name>
    <dbReference type="NCBI Taxonomy" id="2698458"/>
    <lineage>
        <taxon>Bacteria</taxon>
        <taxon>Pseudomonadati</taxon>
        <taxon>Bacteroidota</taxon>
        <taxon>Cytophagia</taxon>
        <taxon>Cytophagales</taxon>
        <taxon>Hymenobacteraceae</taxon>
        <taxon>Nibribacter</taxon>
    </lineage>
</organism>
<dbReference type="SUPFAM" id="SSF55785">
    <property type="entry name" value="PYP-like sensor domain (PAS domain)"/>
    <property type="match status" value="2"/>
</dbReference>
<dbReference type="EMBL" id="CP047897">
    <property type="protein sequence ID" value="QHL86134.1"/>
    <property type="molecule type" value="Genomic_DNA"/>
</dbReference>
<keyword evidence="10" id="KW-1185">Reference proteome</keyword>
<dbReference type="SMART" id="SM00387">
    <property type="entry name" value="HATPase_c"/>
    <property type="match status" value="1"/>
</dbReference>
<comment type="catalytic activity">
    <reaction evidence="1">
        <text>ATP + protein L-histidine = ADP + protein N-phospho-L-histidine.</text>
        <dbReference type="EC" id="2.7.13.3"/>
    </reaction>
</comment>
<evidence type="ECO:0000256" key="3">
    <source>
        <dbReference type="ARBA" id="ARBA00022679"/>
    </source>
</evidence>
<gene>
    <name evidence="9" type="ORF">GU926_01195</name>
</gene>
<feature type="domain" description="Histidine kinase" evidence="7">
    <location>
        <begin position="469"/>
        <end position="606"/>
    </location>
</feature>
<keyword evidence="5" id="KW-0902">Two-component regulatory system</keyword>
<keyword evidence="6" id="KW-0175">Coiled coil</keyword>
<evidence type="ECO:0000259" key="7">
    <source>
        <dbReference type="PROSITE" id="PS50109"/>
    </source>
</evidence>
<feature type="domain" description="PAS" evidence="8">
    <location>
        <begin position="149"/>
        <end position="206"/>
    </location>
</feature>
<dbReference type="Gene3D" id="3.30.450.20">
    <property type="entry name" value="PAS domain"/>
    <property type="match status" value="2"/>
</dbReference>
<dbReference type="InterPro" id="IPR035965">
    <property type="entry name" value="PAS-like_dom_sf"/>
</dbReference>
<proteinExistence type="predicted"/>
<dbReference type="KEGG" id="nib:GU926_01195"/>
<dbReference type="Pfam" id="PF02518">
    <property type="entry name" value="HATPase_c"/>
    <property type="match status" value="1"/>
</dbReference>
<dbReference type="PANTHER" id="PTHR24421">
    <property type="entry name" value="NITRATE/NITRITE SENSOR PROTEIN NARX-RELATED"/>
    <property type="match status" value="1"/>
</dbReference>
<evidence type="ECO:0000256" key="6">
    <source>
        <dbReference type="SAM" id="Coils"/>
    </source>
</evidence>
<dbReference type="PROSITE" id="PS50112">
    <property type="entry name" value="PAS"/>
    <property type="match status" value="2"/>
</dbReference>
<dbReference type="Gene3D" id="3.30.565.10">
    <property type="entry name" value="Histidine kinase-like ATPase, C-terminal domain"/>
    <property type="match status" value="1"/>
</dbReference>